<feature type="transmembrane region" description="Helical" evidence="1">
    <location>
        <begin position="65"/>
        <end position="85"/>
    </location>
</feature>
<dbReference type="AlphaFoldDB" id="A0A4R6QV36"/>
<organism evidence="2 3">
    <name type="scientific">Roseateles toxinivorans</name>
    <dbReference type="NCBI Taxonomy" id="270368"/>
    <lineage>
        <taxon>Bacteria</taxon>
        <taxon>Pseudomonadati</taxon>
        <taxon>Pseudomonadota</taxon>
        <taxon>Betaproteobacteria</taxon>
        <taxon>Burkholderiales</taxon>
        <taxon>Sphaerotilaceae</taxon>
        <taxon>Roseateles</taxon>
    </lineage>
</organism>
<gene>
    <name evidence="2" type="ORF">DES47_1011141</name>
</gene>
<keyword evidence="1" id="KW-0812">Transmembrane</keyword>
<dbReference type="InParanoid" id="A0A4R6QV36"/>
<proteinExistence type="predicted"/>
<dbReference type="RefSeq" id="WP_133699643.1">
    <property type="nucleotide sequence ID" value="NZ_SNXS01000001.1"/>
</dbReference>
<keyword evidence="1" id="KW-1133">Transmembrane helix</keyword>
<dbReference type="OrthoDB" id="9151918at2"/>
<evidence type="ECO:0000256" key="1">
    <source>
        <dbReference type="SAM" id="Phobius"/>
    </source>
</evidence>
<comment type="caution">
    <text evidence="2">The sequence shown here is derived from an EMBL/GenBank/DDBJ whole genome shotgun (WGS) entry which is preliminary data.</text>
</comment>
<evidence type="ECO:0000313" key="2">
    <source>
        <dbReference type="EMBL" id="TDP75065.1"/>
    </source>
</evidence>
<name>A0A4R6QV36_9BURK</name>
<accession>A0A4R6QV36</accession>
<evidence type="ECO:0000313" key="3">
    <source>
        <dbReference type="Proteomes" id="UP000295361"/>
    </source>
</evidence>
<dbReference type="EMBL" id="SNXS01000001">
    <property type="protein sequence ID" value="TDP75065.1"/>
    <property type="molecule type" value="Genomic_DNA"/>
</dbReference>
<keyword evidence="1" id="KW-0472">Membrane</keyword>
<dbReference type="Proteomes" id="UP000295361">
    <property type="component" value="Unassembled WGS sequence"/>
</dbReference>
<keyword evidence="3" id="KW-1185">Reference proteome</keyword>
<sequence>MKPARPEQGPIPLSTSLRATARELQAAQPSEARSAAARSAMQAAFRLARPAAVATPRQRRWGGMLAWSGAATCAVVLLAATALLMTTPAGDVDQARPLLKAGDFMPLVAPERWSAYLEGGAAPAGAAWVVATELPGDRLAALGLPYDPARAGDRVRAELLLHPSGDVLAVRLLR</sequence>
<protein>
    <submittedName>
        <fullName evidence="2">Uncharacterized protein</fullName>
    </submittedName>
</protein>
<reference evidence="2 3" key="1">
    <citation type="submission" date="2019-03" db="EMBL/GenBank/DDBJ databases">
        <title>Genomic Encyclopedia of Type Strains, Phase IV (KMG-IV): sequencing the most valuable type-strain genomes for metagenomic binning, comparative biology and taxonomic classification.</title>
        <authorList>
            <person name="Goeker M."/>
        </authorList>
    </citation>
    <scope>NUCLEOTIDE SEQUENCE [LARGE SCALE GENOMIC DNA]</scope>
    <source>
        <strain evidence="2 3">DSM 16998</strain>
    </source>
</reference>